<keyword evidence="4" id="KW-0804">Transcription</keyword>
<evidence type="ECO:0000256" key="4">
    <source>
        <dbReference type="ARBA" id="ARBA00023163"/>
    </source>
</evidence>
<dbReference type="Proteomes" id="UP000251666">
    <property type="component" value="Chromosome"/>
</dbReference>
<dbReference type="KEGG" id="pthv:CE140_12285"/>
<evidence type="ECO:0000256" key="5">
    <source>
        <dbReference type="SAM" id="MobiDB-lite"/>
    </source>
</evidence>
<evidence type="ECO:0000256" key="1">
    <source>
        <dbReference type="ARBA" id="ARBA00009437"/>
    </source>
</evidence>
<proteinExistence type="inferred from homology"/>
<keyword evidence="2" id="KW-0805">Transcription regulation</keyword>
<evidence type="ECO:0000256" key="3">
    <source>
        <dbReference type="ARBA" id="ARBA00023125"/>
    </source>
</evidence>
<dbReference type="PROSITE" id="PS50931">
    <property type="entry name" value="HTH_LYSR"/>
    <property type="match status" value="1"/>
</dbReference>
<evidence type="ECO:0000313" key="8">
    <source>
        <dbReference type="Proteomes" id="UP000251666"/>
    </source>
</evidence>
<evidence type="ECO:0000313" key="7">
    <source>
        <dbReference type="EMBL" id="AXA60784.1"/>
    </source>
</evidence>
<dbReference type="Pfam" id="PF03466">
    <property type="entry name" value="LysR_substrate"/>
    <property type="match status" value="1"/>
</dbReference>
<keyword evidence="3" id="KW-0238">DNA-binding</keyword>
<reference evidence="8" key="1">
    <citation type="journal article" date="2021" name="Front. Microbiol.">
        <title>Genomic Analysis of the 1-Aminocyclopropane-1-Carboxylate Deaminase-Producing Pseudomonas thivervalensis SC5 Reveals Its Multifaceted Roles in Soil and in Beneficial Interactions With Plants.</title>
        <authorList>
            <person name="Nascimento F.X."/>
            <person name="Uron P."/>
            <person name="Glick B.R."/>
            <person name="Giachini A."/>
            <person name="Rossi M.J."/>
        </authorList>
    </citation>
    <scope>NUCLEOTIDE SEQUENCE [LARGE SCALE GENOMIC DNA]</scope>
    <source>
        <strain evidence="8">PLM3</strain>
    </source>
</reference>
<dbReference type="SUPFAM" id="SSF46785">
    <property type="entry name" value="Winged helix' DNA-binding domain"/>
    <property type="match status" value="1"/>
</dbReference>
<evidence type="ECO:0000259" key="6">
    <source>
        <dbReference type="PROSITE" id="PS50931"/>
    </source>
</evidence>
<dbReference type="Gene3D" id="1.10.10.10">
    <property type="entry name" value="Winged helix-like DNA-binding domain superfamily/Winged helix DNA-binding domain"/>
    <property type="match status" value="1"/>
</dbReference>
<dbReference type="InterPro" id="IPR036388">
    <property type="entry name" value="WH-like_DNA-bd_sf"/>
</dbReference>
<feature type="region of interest" description="Disordered" evidence="5">
    <location>
        <begin position="1"/>
        <end position="23"/>
    </location>
</feature>
<evidence type="ECO:0000256" key="2">
    <source>
        <dbReference type="ARBA" id="ARBA00023015"/>
    </source>
</evidence>
<dbReference type="PRINTS" id="PR00039">
    <property type="entry name" value="HTHLYSR"/>
</dbReference>
<dbReference type="InterPro" id="IPR000847">
    <property type="entry name" value="LysR_HTH_N"/>
</dbReference>
<organism evidence="7 8">
    <name type="scientific">Pseudomonas thivervalensis</name>
    <dbReference type="NCBI Taxonomy" id="86265"/>
    <lineage>
        <taxon>Bacteria</taxon>
        <taxon>Pseudomonadati</taxon>
        <taxon>Pseudomonadota</taxon>
        <taxon>Gammaproteobacteria</taxon>
        <taxon>Pseudomonadales</taxon>
        <taxon>Pseudomonadaceae</taxon>
        <taxon>Pseudomonas</taxon>
    </lineage>
</organism>
<keyword evidence="8" id="KW-1185">Reference proteome</keyword>
<dbReference type="SUPFAM" id="SSF53850">
    <property type="entry name" value="Periplasmic binding protein-like II"/>
    <property type="match status" value="1"/>
</dbReference>
<comment type="similarity">
    <text evidence="1">Belongs to the LysR transcriptional regulatory family.</text>
</comment>
<gene>
    <name evidence="7" type="ORF">CEQ51_12130</name>
</gene>
<dbReference type="InterPro" id="IPR036390">
    <property type="entry name" value="WH_DNA-bd_sf"/>
</dbReference>
<dbReference type="GO" id="GO:0003700">
    <property type="term" value="F:DNA-binding transcription factor activity"/>
    <property type="evidence" value="ECO:0007669"/>
    <property type="project" value="InterPro"/>
</dbReference>
<dbReference type="GO" id="GO:0006351">
    <property type="term" value="P:DNA-templated transcription"/>
    <property type="evidence" value="ECO:0007669"/>
    <property type="project" value="TreeGrafter"/>
</dbReference>
<protein>
    <recommendedName>
        <fullName evidence="6">HTH lysR-type domain-containing protein</fullName>
    </recommendedName>
</protein>
<sequence>MPVSQSTSFRAALRKTQRPTMSPRPPLTALYAFATVAQCGSLRKAAHELCVTPGAVSRQIQALESYLGFRLFERGAHQMELTPKGVELQARVGDKLASVAAEVSLLRRGGHKAVVRVDAGVTFAMHWLLPRLASFSEAQAGLEVQLGTSGGPITLSTRVDLHIRRDPADLGDLAYQPFLEEWSVLVGSPGLLPGAPFSLPEIVKDIPRIGARSRPTLWSQWGAHHQIQSSFLEPTLEFDNTVLAIQAALEGLGVVVVPEIFVSTMLQRRLLSLVDPQRVLTGHYSYAVRSRQESTAVLTFLEWLRGQAS</sequence>
<accession>A0A2Z4ZC69</accession>
<dbReference type="PANTHER" id="PTHR30537:SF74">
    <property type="entry name" value="HTH-TYPE TRANSCRIPTIONAL REGULATOR TRPI"/>
    <property type="match status" value="1"/>
</dbReference>
<dbReference type="InterPro" id="IPR005119">
    <property type="entry name" value="LysR_subst-bd"/>
</dbReference>
<dbReference type="RefSeq" id="WP_082341886.1">
    <property type="nucleotide sequence ID" value="NZ_CP022201.1"/>
</dbReference>
<dbReference type="Pfam" id="PF00126">
    <property type="entry name" value="HTH_1"/>
    <property type="match status" value="1"/>
</dbReference>
<dbReference type="EMBL" id="CP022202">
    <property type="protein sequence ID" value="AXA60784.1"/>
    <property type="molecule type" value="Genomic_DNA"/>
</dbReference>
<name>A0A2Z4ZC69_9PSED</name>
<dbReference type="InterPro" id="IPR058163">
    <property type="entry name" value="LysR-type_TF_proteobact-type"/>
</dbReference>
<dbReference type="AlphaFoldDB" id="A0A2Z4ZC69"/>
<feature type="domain" description="HTH lysR-type" evidence="6">
    <location>
        <begin position="25"/>
        <end position="82"/>
    </location>
</feature>
<dbReference type="GO" id="GO:0043565">
    <property type="term" value="F:sequence-specific DNA binding"/>
    <property type="evidence" value="ECO:0007669"/>
    <property type="project" value="TreeGrafter"/>
</dbReference>
<dbReference type="Gene3D" id="3.40.190.10">
    <property type="entry name" value="Periplasmic binding protein-like II"/>
    <property type="match status" value="2"/>
</dbReference>
<dbReference type="PANTHER" id="PTHR30537">
    <property type="entry name" value="HTH-TYPE TRANSCRIPTIONAL REGULATOR"/>
    <property type="match status" value="1"/>
</dbReference>